<evidence type="ECO:0000313" key="1">
    <source>
        <dbReference type="EMBL" id="GAA4661710.1"/>
    </source>
</evidence>
<dbReference type="Proteomes" id="UP001500192">
    <property type="component" value="Unassembled WGS sequence"/>
</dbReference>
<proteinExistence type="predicted"/>
<dbReference type="EMBL" id="BAABIB010000122">
    <property type="protein sequence ID" value="GAA4661710.1"/>
    <property type="molecule type" value="Genomic_DNA"/>
</dbReference>
<name>A0ABP8VH24_9PSEU</name>
<gene>
    <name evidence="1" type="ORF">GCM10023214_62500</name>
</gene>
<protein>
    <submittedName>
        <fullName evidence="1">Uncharacterized protein</fullName>
    </submittedName>
</protein>
<dbReference type="RefSeq" id="WP_346055837.1">
    <property type="nucleotide sequence ID" value="NZ_BAABIB010000122.1"/>
</dbReference>
<comment type="caution">
    <text evidence="1">The sequence shown here is derived from an EMBL/GenBank/DDBJ whole genome shotgun (WGS) entry which is preliminary data.</text>
</comment>
<accession>A0ABP8VH24</accession>
<evidence type="ECO:0000313" key="2">
    <source>
        <dbReference type="Proteomes" id="UP001500192"/>
    </source>
</evidence>
<sequence>MSHLLALSDEQHAHLQIAEADTARLNQLLREDRKAGLSGHQWQIAACLASAAADQVQRVAELSGVSVGRTWATMARLLRESAARFELASALADVAVDLVVGVSGDVAHDAA</sequence>
<reference evidence="2" key="1">
    <citation type="journal article" date="2019" name="Int. J. Syst. Evol. Microbiol.">
        <title>The Global Catalogue of Microorganisms (GCM) 10K type strain sequencing project: providing services to taxonomists for standard genome sequencing and annotation.</title>
        <authorList>
            <consortium name="The Broad Institute Genomics Platform"/>
            <consortium name="The Broad Institute Genome Sequencing Center for Infectious Disease"/>
            <person name="Wu L."/>
            <person name="Ma J."/>
        </authorList>
    </citation>
    <scope>NUCLEOTIDE SEQUENCE [LARGE SCALE GENOMIC DNA]</scope>
    <source>
        <strain evidence="2">JCM 18054</strain>
    </source>
</reference>
<organism evidence="1 2">
    <name type="scientific">Amycolatopsis dongchuanensis</name>
    <dbReference type="NCBI Taxonomy" id="1070866"/>
    <lineage>
        <taxon>Bacteria</taxon>
        <taxon>Bacillati</taxon>
        <taxon>Actinomycetota</taxon>
        <taxon>Actinomycetes</taxon>
        <taxon>Pseudonocardiales</taxon>
        <taxon>Pseudonocardiaceae</taxon>
        <taxon>Amycolatopsis</taxon>
    </lineage>
</organism>
<keyword evidence="2" id="KW-1185">Reference proteome</keyword>